<dbReference type="InterPro" id="IPR004313">
    <property type="entry name" value="ARD"/>
</dbReference>
<dbReference type="InterPro" id="IPR014710">
    <property type="entry name" value="RmlC-like_jellyroll"/>
</dbReference>
<comment type="caution">
    <text evidence="10">The sequence shown here is derived from an EMBL/GenBank/DDBJ whole genome shotgun (WGS) entry which is preliminary data.</text>
</comment>
<keyword evidence="3 9" id="KW-0028">Amino-acid biosynthesis</keyword>
<dbReference type="CDD" id="cd02232">
    <property type="entry name" value="cupin_ARD"/>
    <property type="match status" value="1"/>
</dbReference>
<feature type="binding site" evidence="9">
    <location>
        <position position="91"/>
    </location>
    <ligand>
        <name>Ni(2+)</name>
        <dbReference type="ChEBI" id="CHEBI:49786"/>
    </ligand>
</feature>
<evidence type="ECO:0000256" key="7">
    <source>
        <dbReference type="ARBA" id="ARBA00023004"/>
    </source>
</evidence>
<evidence type="ECO:0000313" key="11">
    <source>
        <dbReference type="Proteomes" id="UP000315440"/>
    </source>
</evidence>
<dbReference type="RefSeq" id="WP_146403556.1">
    <property type="nucleotide sequence ID" value="NZ_SJPQ01000006.1"/>
</dbReference>
<name>A0A5C5ZGF7_9BACT</name>
<sequence>MATVRVAGTDTAVSDPEQVAELLAPLGIWHECWPVEGRIGPDATDAEILDAYAPEIERLKERGGYVTADVINVTPETPGLDTLIAKFDKEHTHSEDEVRFTVRGHGVFWVNPGDGSPVLAIDVTAGDLINVPAGTRHWFHLCSDRTIRCIRLFEDATGWTPEYLEDHVHEGHAPVCWGPRYVEGSDGADIKPAVEI</sequence>
<dbReference type="EC" id="1.13.11.53" evidence="9"/>
<feature type="binding site" evidence="9">
    <location>
        <position position="137"/>
    </location>
    <ligand>
        <name>Ni(2+)</name>
        <dbReference type="ChEBI" id="CHEBI:49786"/>
    </ligand>
</feature>
<comment type="catalytic activity">
    <reaction evidence="1 9">
        <text>1,2-dihydroxy-5-(methylsulfanyl)pent-1-en-3-one + O2 = 4-methylsulfanyl-2-oxobutanoate + formate + 2 H(+)</text>
        <dbReference type="Rhea" id="RHEA:24504"/>
        <dbReference type="ChEBI" id="CHEBI:15378"/>
        <dbReference type="ChEBI" id="CHEBI:15379"/>
        <dbReference type="ChEBI" id="CHEBI:15740"/>
        <dbReference type="ChEBI" id="CHEBI:16723"/>
        <dbReference type="ChEBI" id="CHEBI:49252"/>
        <dbReference type="EC" id="1.13.11.54"/>
    </reaction>
</comment>
<feature type="binding site" evidence="9">
    <location>
        <position position="93"/>
    </location>
    <ligand>
        <name>Ni(2+)</name>
        <dbReference type="ChEBI" id="CHEBI:49786"/>
    </ligand>
</feature>
<reference evidence="10 11" key="1">
    <citation type="submission" date="2019-02" db="EMBL/GenBank/DDBJ databases">
        <title>Deep-cultivation of Planctomycetes and their phenomic and genomic characterization uncovers novel biology.</title>
        <authorList>
            <person name="Wiegand S."/>
            <person name="Jogler M."/>
            <person name="Boedeker C."/>
            <person name="Pinto D."/>
            <person name="Vollmers J."/>
            <person name="Rivas-Marin E."/>
            <person name="Kohn T."/>
            <person name="Peeters S.H."/>
            <person name="Heuer A."/>
            <person name="Rast P."/>
            <person name="Oberbeckmann S."/>
            <person name="Bunk B."/>
            <person name="Jeske O."/>
            <person name="Meyerdierks A."/>
            <person name="Storesund J.E."/>
            <person name="Kallscheuer N."/>
            <person name="Luecker S."/>
            <person name="Lage O.M."/>
            <person name="Pohl T."/>
            <person name="Merkel B.J."/>
            <person name="Hornburger P."/>
            <person name="Mueller R.-W."/>
            <person name="Bruemmer F."/>
            <person name="Labrenz M."/>
            <person name="Spormann A.M."/>
            <person name="Op Den Camp H."/>
            <person name="Overmann J."/>
            <person name="Amann R."/>
            <person name="Jetten M.S.M."/>
            <person name="Mascher T."/>
            <person name="Medema M.H."/>
            <person name="Devos D.P."/>
            <person name="Kaster A.-K."/>
            <person name="Ovreas L."/>
            <person name="Rohde M."/>
            <person name="Galperin M.Y."/>
            <person name="Jogler C."/>
        </authorList>
    </citation>
    <scope>NUCLEOTIDE SEQUENCE [LARGE SCALE GENOMIC DNA]</scope>
    <source>
        <strain evidence="10 11">Mal64</strain>
    </source>
</reference>
<evidence type="ECO:0000256" key="4">
    <source>
        <dbReference type="ARBA" id="ARBA00022723"/>
    </source>
</evidence>
<dbReference type="HAMAP" id="MF_01682">
    <property type="entry name" value="Salvage_MtnD"/>
    <property type="match status" value="1"/>
</dbReference>
<evidence type="ECO:0000256" key="6">
    <source>
        <dbReference type="ARBA" id="ARBA00023002"/>
    </source>
</evidence>
<dbReference type="EMBL" id="SJPQ01000006">
    <property type="protein sequence ID" value="TWT86210.1"/>
    <property type="molecule type" value="Genomic_DNA"/>
</dbReference>
<dbReference type="GO" id="GO:0016151">
    <property type="term" value="F:nickel cation binding"/>
    <property type="evidence" value="ECO:0007669"/>
    <property type="project" value="UniProtKB-UniRule"/>
</dbReference>
<dbReference type="PANTHER" id="PTHR23418">
    <property type="entry name" value="ACIREDUCTONE DIOXYGENASE"/>
    <property type="match status" value="1"/>
</dbReference>
<evidence type="ECO:0000256" key="8">
    <source>
        <dbReference type="ARBA" id="ARBA00023167"/>
    </source>
</evidence>
<evidence type="ECO:0000256" key="3">
    <source>
        <dbReference type="ARBA" id="ARBA00022605"/>
    </source>
</evidence>
<comment type="subunit">
    <text evidence="9">Monomer.</text>
</comment>
<dbReference type="OrthoDB" id="9795636at2"/>
<dbReference type="SUPFAM" id="SSF51182">
    <property type="entry name" value="RmlC-like cupins"/>
    <property type="match status" value="1"/>
</dbReference>
<feature type="site" description="May play a role in transmitting local conformational changes" evidence="9">
    <location>
        <position position="96"/>
    </location>
</feature>
<feature type="binding site" evidence="9">
    <location>
        <position position="93"/>
    </location>
    <ligand>
        <name>Fe(2+)</name>
        <dbReference type="ChEBI" id="CHEBI:29033"/>
    </ligand>
</feature>
<feature type="binding site" evidence="9">
    <location>
        <position position="97"/>
    </location>
    <ligand>
        <name>Fe(2+)</name>
        <dbReference type="ChEBI" id="CHEBI:29033"/>
    </ligand>
</feature>
<dbReference type="AlphaFoldDB" id="A0A5C5ZGF7"/>
<comment type="cofactor">
    <cofactor evidence="9">
        <name>Ni(2+)</name>
        <dbReference type="ChEBI" id="CHEBI:49786"/>
    </cofactor>
    <text evidence="9">Binds 1 nickel ion per monomer.</text>
</comment>
<organism evidence="10 11">
    <name type="scientific">Pseudobythopirellula maris</name>
    <dbReference type="NCBI Taxonomy" id="2527991"/>
    <lineage>
        <taxon>Bacteria</taxon>
        <taxon>Pseudomonadati</taxon>
        <taxon>Planctomycetota</taxon>
        <taxon>Planctomycetia</taxon>
        <taxon>Pirellulales</taxon>
        <taxon>Lacipirellulaceae</taxon>
        <taxon>Pseudobythopirellula</taxon>
    </lineage>
</organism>
<dbReference type="Gene3D" id="2.60.120.10">
    <property type="entry name" value="Jelly Rolls"/>
    <property type="match status" value="1"/>
</dbReference>
<feature type="binding site" evidence="9">
    <location>
        <position position="91"/>
    </location>
    <ligand>
        <name>Fe(2+)</name>
        <dbReference type="ChEBI" id="CHEBI:29033"/>
    </ligand>
</feature>
<keyword evidence="7 9" id="KW-0408">Iron</keyword>
<dbReference type="GO" id="GO:0010309">
    <property type="term" value="F:acireductone dioxygenase [iron(II)-requiring] activity"/>
    <property type="evidence" value="ECO:0007669"/>
    <property type="project" value="UniProtKB-UniRule"/>
</dbReference>
<dbReference type="Pfam" id="PF03079">
    <property type="entry name" value="ARD"/>
    <property type="match status" value="1"/>
</dbReference>
<evidence type="ECO:0000313" key="10">
    <source>
        <dbReference type="EMBL" id="TWT86210.1"/>
    </source>
</evidence>
<protein>
    <recommendedName>
        <fullName evidence="9">Acireductone dioxygenase</fullName>
    </recommendedName>
    <alternativeName>
        <fullName evidence="9">1,2-dihydroxy-3-keto-5-methylthiopentene dioxygenase</fullName>
        <shortName evidence="9">DHK-MTPene dioxygenase</shortName>
    </alternativeName>
    <alternativeName>
        <fullName evidence="9">Acireductone dioxygenase (Fe(2+)-requiring)</fullName>
        <shortName evidence="9">ARD'</shortName>
        <shortName evidence="9">Fe-ARD</shortName>
        <ecNumber evidence="9">1.13.11.54</ecNumber>
    </alternativeName>
    <alternativeName>
        <fullName evidence="9">Acireductone dioxygenase (Ni(2+)-requiring)</fullName>
        <shortName evidence="9">ARD</shortName>
        <shortName evidence="9">Ni-ARD</shortName>
        <ecNumber evidence="9">1.13.11.53</ecNumber>
    </alternativeName>
</protein>
<dbReference type="GO" id="GO:0019509">
    <property type="term" value="P:L-methionine salvage from methylthioadenosine"/>
    <property type="evidence" value="ECO:0007669"/>
    <property type="project" value="UniProtKB-UniRule"/>
</dbReference>
<comment type="cofactor">
    <cofactor evidence="9">
        <name>Fe(2+)</name>
        <dbReference type="ChEBI" id="CHEBI:29033"/>
    </cofactor>
    <text evidence="9">Binds 1 Fe(2+) cation per monomer.</text>
</comment>
<gene>
    <name evidence="9 10" type="primary">mtnD</name>
    <name evidence="10" type="ORF">Mal64_39530</name>
</gene>
<keyword evidence="8 9" id="KW-0486">Methionine biosynthesis</keyword>
<evidence type="ECO:0000256" key="5">
    <source>
        <dbReference type="ARBA" id="ARBA00022964"/>
    </source>
</evidence>
<feature type="binding site" evidence="9">
    <location>
        <position position="97"/>
    </location>
    <ligand>
        <name>Ni(2+)</name>
        <dbReference type="ChEBI" id="CHEBI:49786"/>
    </ligand>
</feature>
<dbReference type="GO" id="GO:0019284">
    <property type="term" value="P:L-methionine salvage from S-adenosylmethionine"/>
    <property type="evidence" value="ECO:0007669"/>
    <property type="project" value="InterPro"/>
</dbReference>
<keyword evidence="11" id="KW-1185">Reference proteome</keyword>
<keyword evidence="6 9" id="KW-0560">Oxidoreductase</keyword>
<dbReference type="UniPathway" id="UPA00904">
    <property type="reaction ID" value="UER00878"/>
</dbReference>
<comment type="pathway">
    <text evidence="9">Amino-acid biosynthesis; L-methionine biosynthesis via salvage pathway; L-methionine from S-methyl-5-thio-alpha-D-ribose 1-phosphate: step 5/6.</text>
</comment>
<feature type="site" description="May play a role in metal incorporation in vivo" evidence="9">
    <location>
        <position position="90"/>
    </location>
</feature>
<feature type="site" description="Important to generate the dianion" evidence="9">
    <location>
        <position position="99"/>
    </location>
</feature>
<dbReference type="GO" id="GO:0010308">
    <property type="term" value="F:acireductone dioxygenase (Ni2+-requiring) activity"/>
    <property type="evidence" value="ECO:0007669"/>
    <property type="project" value="UniProtKB-UniRule"/>
</dbReference>
<keyword evidence="5 9" id="KW-0223">Dioxygenase</keyword>
<feature type="binding site" evidence="9">
    <location>
        <position position="137"/>
    </location>
    <ligand>
        <name>Fe(2+)</name>
        <dbReference type="ChEBI" id="CHEBI:29033"/>
    </ligand>
</feature>
<proteinExistence type="inferred from homology"/>
<evidence type="ECO:0000256" key="9">
    <source>
        <dbReference type="HAMAP-Rule" id="MF_01682"/>
    </source>
</evidence>
<dbReference type="PANTHER" id="PTHR23418:SF0">
    <property type="entry name" value="ACIREDUCTONE DIOXYGENASE"/>
    <property type="match status" value="1"/>
</dbReference>
<keyword evidence="4 9" id="KW-0479">Metal-binding</keyword>
<dbReference type="InterPro" id="IPR011051">
    <property type="entry name" value="RmlC_Cupin_sf"/>
</dbReference>
<comment type="function">
    <text evidence="9">Catalyzes 2 different reactions between oxygene and the acireductone 1,2-dihydroxy-3-keto-5-methylthiopentene (DHK-MTPene) depending upon the metal bound in the active site. Fe-containing acireductone dioxygenase (Fe-ARD) produces formate and 2-keto-4-methylthiobutyrate (KMTB), the alpha-ketoacid precursor of methionine in the methionine recycle pathway. Ni-containing acireductone dioxygenase (Ni-ARD) produces methylthiopropionate, carbon monoxide and formate, and does not lie on the methionine recycle pathway.</text>
</comment>
<dbReference type="Proteomes" id="UP000315440">
    <property type="component" value="Unassembled WGS sequence"/>
</dbReference>
<dbReference type="GO" id="GO:0005506">
    <property type="term" value="F:iron ion binding"/>
    <property type="evidence" value="ECO:0007669"/>
    <property type="project" value="UniProtKB-UniRule"/>
</dbReference>
<accession>A0A5C5ZGF7</accession>
<dbReference type="InterPro" id="IPR023956">
    <property type="entry name" value="ARD_bac"/>
</dbReference>
<keyword evidence="2 9" id="KW-0533">Nickel</keyword>
<dbReference type="EC" id="1.13.11.54" evidence="9"/>
<evidence type="ECO:0000256" key="2">
    <source>
        <dbReference type="ARBA" id="ARBA00022596"/>
    </source>
</evidence>
<evidence type="ECO:0000256" key="1">
    <source>
        <dbReference type="ARBA" id="ARBA00000428"/>
    </source>
</evidence>
<comment type="catalytic activity">
    <reaction evidence="9">
        <text>1,2-dihydroxy-5-(methylsulfanyl)pent-1-en-3-one + O2 = 3-(methylsulfanyl)propanoate + CO + formate + 2 H(+)</text>
        <dbReference type="Rhea" id="RHEA:14161"/>
        <dbReference type="ChEBI" id="CHEBI:15378"/>
        <dbReference type="ChEBI" id="CHEBI:15379"/>
        <dbReference type="ChEBI" id="CHEBI:15740"/>
        <dbReference type="ChEBI" id="CHEBI:17245"/>
        <dbReference type="ChEBI" id="CHEBI:49016"/>
        <dbReference type="ChEBI" id="CHEBI:49252"/>
        <dbReference type="EC" id="1.13.11.53"/>
    </reaction>
</comment>
<comment type="similarity">
    <text evidence="9">Belongs to the acireductone dioxygenase (ARD) family.</text>
</comment>